<keyword evidence="2" id="KW-1185">Reference proteome</keyword>
<dbReference type="EMBL" id="NJHN03000012">
    <property type="protein sequence ID" value="KAH9426182.1"/>
    <property type="molecule type" value="Genomic_DNA"/>
</dbReference>
<reference evidence="1 2" key="2">
    <citation type="journal article" date="2022" name="Mol. Biol. Evol.">
        <title>Comparative Genomics Reveals Insights into the Divergent Evolution of Astigmatic Mites and Household Pest Adaptations.</title>
        <authorList>
            <person name="Xiong Q."/>
            <person name="Wan A.T."/>
            <person name="Liu X."/>
            <person name="Fung C.S."/>
            <person name="Xiao X."/>
            <person name="Malainual N."/>
            <person name="Hou J."/>
            <person name="Wang L."/>
            <person name="Wang M."/>
            <person name="Yang K.Y."/>
            <person name="Cui Y."/>
            <person name="Leung E.L."/>
            <person name="Nong W."/>
            <person name="Shin S.K."/>
            <person name="Au S.W."/>
            <person name="Jeong K.Y."/>
            <person name="Chew F.T."/>
            <person name="Hui J.H."/>
            <person name="Leung T.F."/>
            <person name="Tungtrongchitr A."/>
            <person name="Zhong N."/>
            <person name="Liu Z."/>
            <person name="Tsui S.K."/>
        </authorList>
    </citation>
    <scope>NUCLEOTIDE SEQUENCE [LARGE SCALE GENOMIC DNA]</scope>
    <source>
        <strain evidence="1">Derp</strain>
    </source>
</reference>
<evidence type="ECO:0000313" key="2">
    <source>
        <dbReference type="Proteomes" id="UP000887458"/>
    </source>
</evidence>
<dbReference type="Proteomes" id="UP000887458">
    <property type="component" value="Unassembled WGS sequence"/>
</dbReference>
<comment type="caution">
    <text evidence="1">The sequence shown here is derived from an EMBL/GenBank/DDBJ whole genome shotgun (WGS) entry which is preliminary data.</text>
</comment>
<reference evidence="1 2" key="1">
    <citation type="journal article" date="2018" name="J. Allergy Clin. Immunol.">
        <title>High-quality assembly of Dermatophagoides pteronyssinus genome and transcriptome reveals a wide range of novel allergens.</title>
        <authorList>
            <person name="Liu X.Y."/>
            <person name="Yang K.Y."/>
            <person name="Wang M.Q."/>
            <person name="Kwok J.S."/>
            <person name="Zeng X."/>
            <person name="Yang Z."/>
            <person name="Xiao X.J."/>
            <person name="Lau C.P."/>
            <person name="Li Y."/>
            <person name="Huang Z.M."/>
            <person name="Ba J.G."/>
            <person name="Yim A.K."/>
            <person name="Ouyang C.Y."/>
            <person name="Ngai S.M."/>
            <person name="Chan T.F."/>
            <person name="Leung E.L."/>
            <person name="Liu L."/>
            <person name="Liu Z.G."/>
            <person name="Tsui S.K."/>
        </authorList>
    </citation>
    <scope>NUCLEOTIDE SEQUENCE [LARGE SCALE GENOMIC DNA]</scope>
    <source>
        <strain evidence="1">Derp</strain>
    </source>
</reference>
<sequence length="60" mass="7191">MKYHFLLGIMFIGLDKIIENFFLSPTNMIIKNKNTLLLNSLQIKIVHFLKLFHFKIDLIR</sequence>
<gene>
    <name evidence="1" type="ORF">DERP_007122</name>
</gene>
<protein>
    <submittedName>
        <fullName evidence="1">Uncharacterized protein</fullName>
    </submittedName>
</protein>
<organism evidence="1 2">
    <name type="scientific">Dermatophagoides pteronyssinus</name>
    <name type="common">European house dust mite</name>
    <dbReference type="NCBI Taxonomy" id="6956"/>
    <lineage>
        <taxon>Eukaryota</taxon>
        <taxon>Metazoa</taxon>
        <taxon>Ecdysozoa</taxon>
        <taxon>Arthropoda</taxon>
        <taxon>Chelicerata</taxon>
        <taxon>Arachnida</taxon>
        <taxon>Acari</taxon>
        <taxon>Acariformes</taxon>
        <taxon>Sarcoptiformes</taxon>
        <taxon>Astigmata</taxon>
        <taxon>Psoroptidia</taxon>
        <taxon>Analgoidea</taxon>
        <taxon>Pyroglyphidae</taxon>
        <taxon>Dermatophagoidinae</taxon>
        <taxon>Dermatophagoides</taxon>
    </lineage>
</organism>
<proteinExistence type="predicted"/>
<evidence type="ECO:0000313" key="1">
    <source>
        <dbReference type="EMBL" id="KAH9426182.1"/>
    </source>
</evidence>
<accession>A0ABQ8JUC9</accession>
<name>A0ABQ8JUC9_DERPT</name>